<evidence type="ECO:0000313" key="8">
    <source>
        <dbReference type="Proteomes" id="UP000243650"/>
    </source>
</evidence>
<name>A0A2P6MKU4_ALKUR</name>
<organism evidence="7 8">
    <name type="scientific">Alkalicoccus urumqiensis</name>
    <name type="common">Bacillus urumqiensis</name>
    <dbReference type="NCBI Taxonomy" id="1548213"/>
    <lineage>
        <taxon>Bacteria</taxon>
        <taxon>Bacillati</taxon>
        <taxon>Bacillota</taxon>
        <taxon>Bacilli</taxon>
        <taxon>Bacillales</taxon>
        <taxon>Bacillaceae</taxon>
        <taxon>Alkalicoccus</taxon>
    </lineage>
</organism>
<evidence type="ECO:0000256" key="6">
    <source>
        <dbReference type="SAM" id="Phobius"/>
    </source>
</evidence>
<feature type="transmembrane region" description="Helical" evidence="6">
    <location>
        <begin position="203"/>
        <end position="226"/>
    </location>
</feature>
<dbReference type="OrthoDB" id="9775903at2"/>
<dbReference type="InterPro" id="IPR017039">
    <property type="entry name" value="Virul_fac_BrkB"/>
</dbReference>
<feature type="transmembrane region" description="Helical" evidence="6">
    <location>
        <begin position="28"/>
        <end position="49"/>
    </location>
</feature>
<keyword evidence="2" id="KW-1003">Cell membrane</keyword>
<comment type="subcellular location">
    <subcellularLocation>
        <location evidence="1">Cell membrane</location>
        <topology evidence="1">Multi-pass membrane protein</topology>
    </subcellularLocation>
</comment>
<dbReference type="AlphaFoldDB" id="A0A2P6MKU4"/>
<gene>
    <name evidence="7" type="ORF">C6I21_02985</name>
</gene>
<protein>
    <submittedName>
        <fullName evidence="7">Ribonuclease</fullName>
    </submittedName>
</protein>
<dbReference type="GO" id="GO:0005886">
    <property type="term" value="C:plasma membrane"/>
    <property type="evidence" value="ECO:0007669"/>
    <property type="project" value="UniProtKB-SubCell"/>
</dbReference>
<evidence type="ECO:0000256" key="5">
    <source>
        <dbReference type="ARBA" id="ARBA00023136"/>
    </source>
</evidence>
<dbReference type="PIRSF" id="PIRSF035875">
    <property type="entry name" value="RNase_BN"/>
    <property type="match status" value="1"/>
</dbReference>
<evidence type="ECO:0000313" key="7">
    <source>
        <dbReference type="EMBL" id="PRO66902.1"/>
    </source>
</evidence>
<dbReference type="RefSeq" id="WP_105957938.1">
    <property type="nucleotide sequence ID" value="NZ_PVNS01000002.1"/>
</dbReference>
<evidence type="ECO:0000256" key="4">
    <source>
        <dbReference type="ARBA" id="ARBA00022989"/>
    </source>
</evidence>
<sequence length="273" mass="30163">MHIIQAYARELWKEWSKDEVPLLAAAQAYYYVLSSVPLVILILSILPYFQFNPDQVITYMEELLPRTTVSLLEDTIISAVSEPQGGLLTIGALGTIWSASNGMNAFIQAVNTAYNVENKRSFLIHRLLSIGLTFLLIISLLVALILPVFGQAIFDAAAQILSLPEEAALLLQAARWIGALIVIILVLSILYKTAPYMKVPFLHVIPGAVTATVLWLLASFGFSIYINNFGNFSATYGSLGGIIILMIWFFLTGAILMIGAEINAVYHRRRKGR</sequence>
<dbReference type="Proteomes" id="UP000243650">
    <property type="component" value="Unassembled WGS sequence"/>
</dbReference>
<keyword evidence="4 6" id="KW-1133">Transmembrane helix</keyword>
<dbReference type="EMBL" id="PVNS01000002">
    <property type="protein sequence ID" value="PRO66902.1"/>
    <property type="molecule type" value="Genomic_DNA"/>
</dbReference>
<reference evidence="7 8" key="1">
    <citation type="submission" date="2018-03" db="EMBL/GenBank/DDBJ databases">
        <title>Bacillus urumqiensis sp. nov., a moderately haloalkaliphilic bacterium isolated from a salt lake.</title>
        <authorList>
            <person name="Zhao B."/>
            <person name="Liao Z."/>
        </authorList>
    </citation>
    <scope>NUCLEOTIDE SEQUENCE [LARGE SCALE GENOMIC DNA]</scope>
    <source>
        <strain evidence="7 8">BZ-SZ-XJ18</strain>
    </source>
</reference>
<proteinExistence type="predicted"/>
<keyword evidence="8" id="KW-1185">Reference proteome</keyword>
<dbReference type="PANTHER" id="PTHR30213:SF0">
    <property type="entry name" value="UPF0761 MEMBRANE PROTEIN YIHY"/>
    <property type="match status" value="1"/>
</dbReference>
<evidence type="ECO:0000256" key="2">
    <source>
        <dbReference type="ARBA" id="ARBA00022475"/>
    </source>
</evidence>
<dbReference type="NCBIfam" id="TIGR00765">
    <property type="entry name" value="yihY_not_rbn"/>
    <property type="match status" value="1"/>
</dbReference>
<feature type="transmembrane region" description="Helical" evidence="6">
    <location>
        <begin position="238"/>
        <end position="266"/>
    </location>
</feature>
<evidence type="ECO:0000256" key="1">
    <source>
        <dbReference type="ARBA" id="ARBA00004651"/>
    </source>
</evidence>
<dbReference type="PANTHER" id="PTHR30213">
    <property type="entry name" value="INNER MEMBRANE PROTEIN YHJD"/>
    <property type="match status" value="1"/>
</dbReference>
<evidence type="ECO:0000256" key="3">
    <source>
        <dbReference type="ARBA" id="ARBA00022692"/>
    </source>
</evidence>
<dbReference type="Pfam" id="PF03631">
    <property type="entry name" value="Virul_fac_BrkB"/>
    <property type="match status" value="1"/>
</dbReference>
<accession>A0A2P6MKU4</accession>
<keyword evidence="5 6" id="KW-0472">Membrane</keyword>
<comment type="caution">
    <text evidence="7">The sequence shown here is derived from an EMBL/GenBank/DDBJ whole genome shotgun (WGS) entry which is preliminary data.</text>
</comment>
<keyword evidence="3 6" id="KW-0812">Transmembrane</keyword>
<feature type="transmembrane region" description="Helical" evidence="6">
    <location>
        <begin position="127"/>
        <end position="149"/>
    </location>
</feature>
<feature type="transmembrane region" description="Helical" evidence="6">
    <location>
        <begin position="169"/>
        <end position="191"/>
    </location>
</feature>